<dbReference type="OrthoDB" id="1161969at2"/>
<dbReference type="KEGG" id="afla:FHG64_00335"/>
<dbReference type="Proteomes" id="UP000309016">
    <property type="component" value="Chromosome"/>
</dbReference>
<keyword evidence="2" id="KW-1185">Reference proteome</keyword>
<dbReference type="AlphaFoldDB" id="A0A5B7WY82"/>
<accession>A0A5B7WY82</accession>
<protein>
    <submittedName>
        <fullName evidence="1">Uncharacterized protein</fullName>
    </submittedName>
</protein>
<evidence type="ECO:0000313" key="2">
    <source>
        <dbReference type="Proteomes" id="UP000309016"/>
    </source>
</evidence>
<name>A0A5B7WY82_9FLAO</name>
<dbReference type="EMBL" id="CP040812">
    <property type="protein sequence ID" value="QCY67965.1"/>
    <property type="molecule type" value="Genomic_DNA"/>
</dbReference>
<gene>
    <name evidence="1" type="ORF">FHG64_00335</name>
</gene>
<evidence type="ECO:0000313" key="1">
    <source>
        <dbReference type="EMBL" id="QCY67965.1"/>
    </source>
</evidence>
<reference evidence="1 2" key="1">
    <citation type="submission" date="2019-06" db="EMBL/GenBank/DDBJ databases">
        <title>Complete genome sequence of Antarcticibacterium flavum KCTC 52984T from an Antarctic marine sediment.</title>
        <authorList>
            <person name="Lee Y.M."/>
            <person name="Shin S.C."/>
        </authorList>
    </citation>
    <scope>NUCLEOTIDE SEQUENCE [LARGE SCALE GENOMIC DNA]</scope>
    <source>
        <strain evidence="1 2">KCTC 52984</strain>
    </source>
</reference>
<proteinExistence type="predicted"/>
<sequence>MLTDIIWRGKYEMEGNTVILTFEPSYEIPDGEILFEILNPAKILKTDNGTVWKKISGNSIWK</sequence>
<organism evidence="1 2">
    <name type="scientific">Antarcticibacterium flavum</name>
    <dbReference type="NCBI Taxonomy" id="2058175"/>
    <lineage>
        <taxon>Bacteria</taxon>
        <taxon>Pseudomonadati</taxon>
        <taxon>Bacteroidota</taxon>
        <taxon>Flavobacteriia</taxon>
        <taxon>Flavobacteriales</taxon>
        <taxon>Flavobacteriaceae</taxon>
        <taxon>Antarcticibacterium</taxon>
    </lineage>
</organism>
<dbReference type="RefSeq" id="WP_139064582.1">
    <property type="nucleotide sequence ID" value="NZ_CP040812.1"/>
</dbReference>